<evidence type="ECO:0000313" key="2">
    <source>
        <dbReference type="Proteomes" id="UP001596303"/>
    </source>
</evidence>
<gene>
    <name evidence="1" type="ORF">ACFQDM_08645</name>
</gene>
<proteinExistence type="predicted"/>
<dbReference type="InterPro" id="IPR029055">
    <property type="entry name" value="Ntn_hydrolases_N"/>
</dbReference>
<sequence length="290" mass="30514">MSAKFWALAIHGGAGPAHKDDYAVEISSMRDILHEGQEALKNGASALDVVNQCVRAMEDSGLHVAGRGSAPNADGKWELDAAIMDGTTRYAGAVGALRGFKNPIDCARTVLKHSPHVLLVGKGATKFLSNFELDRIYNPARYYQPAIEDPIEPGVLQHGTVGAVALDADGHLASATSTGGLLSKPPGRIGATPLIGAGTWADERVAVSCTGQGEYFIRCAAGADLSARIRYARTDLQTAAACVMEDISLLGGQGGLISIDRLGRVAMPYNTSTMKRGVATYKGQFDVKVF</sequence>
<dbReference type="SUPFAM" id="SSF56235">
    <property type="entry name" value="N-terminal nucleophile aminohydrolases (Ntn hydrolases)"/>
    <property type="match status" value="1"/>
</dbReference>
<dbReference type="PANTHER" id="PTHR10188:SF6">
    <property type="entry name" value="N(4)-(BETA-N-ACETYLGLUCOSAMINYL)-L-ASPARAGINASE"/>
    <property type="match status" value="1"/>
</dbReference>
<accession>A0ABW1S9M3</accession>
<protein>
    <submittedName>
        <fullName evidence="1">Isoaspartyl peptidase/L-asparaginase family protein</fullName>
    </submittedName>
</protein>
<dbReference type="PANTHER" id="PTHR10188">
    <property type="entry name" value="L-ASPARAGINASE"/>
    <property type="match status" value="1"/>
</dbReference>
<keyword evidence="2" id="KW-1185">Reference proteome</keyword>
<name>A0ABW1S9M3_9PROT</name>
<evidence type="ECO:0000313" key="1">
    <source>
        <dbReference type="EMBL" id="MFC6198144.1"/>
    </source>
</evidence>
<dbReference type="InterPro" id="IPR000246">
    <property type="entry name" value="Peptidase_T2"/>
</dbReference>
<dbReference type="Proteomes" id="UP001596303">
    <property type="component" value="Unassembled WGS sequence"/>
</dbReference>
<dbReference type="CDD" id="cd04701">
    <property type="entry name" value="Asparaginase_2"/>
    <property type="match status" value="1"/>
</dbReference>
<comment type="caution">
    <text evidence="1">The sequence shown here is derived from an EMBL/GenBank/DDBJ whole genome shotgun (WGS) entry which is preliminary data.</text>
</comment>
<dbReference type="RefSeq" id="WP_377378110.1">
    <property type="nucleotide sequence ID" value="NZ_JBHSSW010000009.1"/>
</dbReference>
<organism evidence="1 2">
    <name type="scientific">Ponticaulis profundi</name>
    <dbReference type="NCBI Taxonomy" id="2665222"/>
    <lineage>
        <taxon>Bacteria</taxon>
        <taxon>Pseudomonadati</taxon>
        <taxon>Pseudomonadota</taxon>
        <taxon>Alphaproteobacteria</taxon>
        <taxon>Hyphomonadales</taxon>
        <taxon>Hyphomonadaceae</taxon>
        <taxon>Ponticaulis</taxon>
    </lineage>
</organism>
<dbReference type="EMBL" id="JBHSSW010000009">
    <property type="protein sequence ID" value="MFC6198144.1"/>
    <property type="molecule type" value="Genomic_DNA"/>
</dbReference>
<dbReference type="Pfam" id="PF01112">
    <property type="entry name" value="Asparaginase_2"/>
    <property type="match status" value="2"/>
</dbReference>
<dbReference type="Gene3D" id="3.60.20.30">
    <property type="entry name" value="(Glycosyl)asparaginase"/>
    <property type="match status" value="1"/>
</dbReference>
<reference evidence="2" key="1">
    <citation type="journal article" date="2019" name="Int. J. Syst. Evol. Microbiol.">
        <title>The Global Catalogue of Microorganisms (GCM) 10K type strain sequencing project: providing services to taxonomists for standard genome sequencing and annotation.</title>
        <authorList>
            <consortium name="The Broad Institute Genomics Platform"/>
            <consortium name="The Broad Institute Genome Sequencing Center for Infectious Disease"/>
            <person name="Wu L."/>
            <person name="Ma J."/>
        </authorList>
    </citation>
    <scope>NUCLEOTIDE SEQUENCE [LARGE SCALE GENOMIC DNA]</scope>
    <source>
        <strain evidence="2">CGMCC-1.15741</strain>
    </source>
</reference>